<organism evidence="1 2">
    <name type="scientific">Portunus trituberculatus</name>
    <name type="common">Swimming crab</name>
    <name type="synonym">Neptunus trituberculatus</name>
    <dbReference type="NCBI Taxonomy" id="210409"/>
    <lineage>
        <taxon>Eukaryota</taxon>
        <taxon>Metazoa</taxon>
        <taxon>Ecdysozoa</taxon>
        <taxon>Arthropoda</taxon>
        <taxon>Crustacea</taxon>
        <taxon>Multicrustacea</taxon>
        <taxon>Malacostraca</taxon>
        <taxon>Eumalacostraca</taxon>
        <taxon>Eucarida</taxon>
        <taxon>Decapoda</taxon>
        <taxon>Pleocyemata</taxon>
        <taxon>Brachyura</taxon>
        <taxon>Eubrachyura</taxon>
        <taxon>Portunoidea</taxon>
        <taxon>Portunidae</taxon>
        <taxon>Portuninae</taxon>
        <taxon>Portunus</taxon>
    </lineage>
</organism>
<proteinExistence type="predicted"/>
<evidence type="ECO:0000313" key="1">
    <source>
        <dbReference type="EMBL" id="MPC96161.1"/>
    </source>
</evidence>
<name>A0A5B7JDV6_PORTR</name>
<evidence type="ECO:0000313" key="2">
    <source>
        <dbReference type="Proteomes" id="UP000324222"/>
    </source>
</evidence>
<accession>A0A5B7JDV6</accession>
<keyword evidence="2" id="KW-1185">Reference proteome</keyword>
<protein>
    <submittedName>
        <fullName evidence="1">Uncharacterized protein</fullName>
    </submittedName>
</protein>
<dbReference type="AlphaFoldDB" id="A0A5B7JDV6"/>
<dbReference type="Proteomes" id="UP000324222">
    <property type="component" value="Unassembled WGS sequence"/>
</dbReference>
<gene>
    <name evidence="1" type="ORF">E2C01_091403</name>
</gene>
<comment type="caution">
    <text evidence="1">The sequence shown here is derived from an EMBL/GenBank/DDBJ whole genome shotgun (WGS) entry which is preliminary data.</text>
</comment>
<reference evidence="1 2" key="1">
    <citation type="submission" date="2019-05" db="EMBL/GenBank/DDBJ databases">
        <title>Another draft genome of Portunus trituberculatus and its Hox gene families provides insights of decapod evolution.</title>
        <authorList>
            <person name="Jeong J.-H."/>
            <person name="Song I."/>
            <person name="Kim S."/>
            <person name="Choi T."/>
            <person name="Kim D."/>
            <person name="Ryu S."/>
            <person name="Kim W."/>
        </authorList>
    </citation>
    <scope>NUCLEOTIDE SEQUENCE [LARGE SCALE GENOMIC DNA]</scope>
    <source>
        <tissue evidence="1">Muscle</tissue>
    </source>
</reference>
<sequence length="66" mass="7538">MSAANTFKVFSTIRLHTGPTLEKYTYTAALSYLRPLKCHMKSDSGETDACMKGWNFEVDHSLMKYI</sequence>
<dbReference type="EMBL" id="VSRR010104861">
    <property type="protein sequence ID" value="MPC96161.1"/>
    <property type="molecule type" value="Genomic_DNA"/>
</dbReference>